<dbReference type="GO" id="GO:0004827">
    <property type="term" value="F:proline-tRNA ligase activity"/>
    <property type="evidence" value="ECO:0007669"/>
    <property type="project" value="UniProtKB-EC"/>
</dbReference>
<dbReference type="Gene3D" id="3.40.50.800">
    <property type="entry name" value="Anticodon-binding domain"/>
    <property type="match status" value="1"/>
</dbReference>
<dbReference type="Pfam" id="PF00587">
    <property type="entry name" value="tRNA-synt_2b"/>
    <property type="match status" value="1"/>
</dbReference>
<evidence type="ECO:0000256" key="1">
    <source>
        <dbReference type="ARBA" id="ARBA00004496"/>
    </source>
</evidence>
<dbReference type="InterPro" id="IPR050062">
    <property type="entry name" value="Pro-tRNA_synthetase"/>
</dbReference>
<keyword evidence="7 10" id="KW-0648">Protein biosynthesis</keyword>
<dbReference type="InterPro" id="IPR045864">
    <property type="entry name" value="aa-tRNA-synth_II/BPL/LPL"/>
</dbReference>
<dbReference type="Pfam" id="PF03129">
    <property type="entry name" value="HGTP_anticodon"/>
    <property type="match status" value="1"/>
</dbReference>
<keyword evidence="5 10" id="KW-0547">Nucleotide-binding</keyword>
<keyword evidence="4 10" id="KW-0436">Ligase</keyword>
<dbReference type="Proteomes" id="UP001177120">
    <property type="component" value="Unassembled WGS sequence"/>
</dbReference>
<protein>
    <recommendedName>
        <fullName evidence="10">Proline--tRNA ligase</fullName>
        <ecNumber evidence="10">6.1.1.15</ecNumber>
    </recommendedName>
    <alternativeName>
        <fullName evidence="10">Prolyl-tRNA synthetase</fullName>
        <shortName evidence="10">ProRS</shortName>
    </alternativeName>
</protein>
<dbReference type="PRINTS" id="PR01046">
    <property type="entry name" value="TRNASYNTHPRO"/>
</dbReference>
<dbReference type="Gene3D" id="3.30.930.10">
    <property type="entry name" value="Bira Bifunctional Protein, Domain 2"/>
    <property type="match status" value="2"/>
</dbReference>
<dbReference type="CDD" id="cd04334">
    <property type="entry name" value="ProRS-INS"/>
    <property type="match status" value="1"/>
</dbReference>
<proteinExistence type="inferred from homology"/>
<dbReference type="InterPro" id="IPR004500">
    <property type="entry name" value="Pro-tRNA-synth_IIa_bac-type"/>
</dbReference>
<dbReference type="InterPro" id="IPR033730">
    <property type="entry name" value="ProRS_core_prok"/>
</dbReference>
<dbReference type="InterPro" id="IPR004154">
    <property type="entry name" value="Anticodon-bd"/>
</dbReference>
<accession>A0ABS2WII2</accession>
<dbReference type="InterPro" id="IPR002316">
    <property type="entry name" value="Pro-tRNA-ligase_IIa"/>
</dbReference>
<comment type="subcellular location">
    <subcellularLocation>
        <location evidence="1 10">Cytoplasm</location>
    </subcellularLocation>
</comment>
<sequence>MRQKTALIPTLREVSEAEMVSHRLMLRAGLIRQLAAGVYTYMPLAYRVLRKVEQIVREEMDRTGAQELLLPAMHPAELWQETGRYETYGPELVKLKDRHDREFVLGPTHEEVITDLVRHFINSYKRLPMTLYQIQTKFRDERRPRSGLLRGREFIMKDAYSFHTDRESLDETYQAMYDAYVNVFTRCGLDFRAVEADAGAIGGKGTHEFMVLAESGEDTIALCNDCDYAANIEMAEVVFNEPAEVTRGERQPEKVATPGASTIEEVTKVLGVEPNQVIKSILFVADKEPVLVLVRGDHEVNEVKVKNALNASICELADEATIRRVTGAPVGFAGPVGLKEKVKILADRAVKVLPEAVVGANEADAHLIHVVPERDFQADLYADLRNIQEGDVCPRCGGSIRFTRGIEVGHVFKLGTRYSEVMRGTFLDKEGREQPYIMGCYGIGISRTVAAVIEQHHDENGIIWPSSIAPFQIHLIAVNMKNEVQARTAEQLYEALTQAGYEVLFDDREERAGVKFKDADLIGIPLRITVGAKASEGLVEYKFRRSGESGELAVQEVLEQLPELLKRVDQPAT</sequence>
<evidence type="ECO:0000256" key="6">
    <source>
        <dbReference type="ARBA" id="ARBA00022840"/>
    </source>
</evidence>
<dbReference type="InterPro" id="IPR006195">
    <property type="entry name" value="aa-tRNA-synth_II"/>
</dbReference>
<dbReference type="HAMAP" id="MF_01569">
    <property type="entry name" value="Pro_tRNA_synth_type1"/>
    <property type="match status" value="1"/>
</dbReference>
<keyword evidence="13" id="KW-1185">Reference proteome</keyword>
<comment type="similarity">
    <text evidence="10">Belongs to the class-II aminoacyl-tRNA synthetase family. ProS type 1 subfamily.</text>
</comment>
<dbReference type="InterPro" id="IPR023717">
    <property type="entry name" value="Pro-tRNA-Synthase_IIa_type1"/>
</dbReference>
<keyword evidence="3 10" id="KW-0963">Cytoplasm</keyword>
<dbReference type="Pfam" id="PF04073">
    <property type="entry name" value="tRNA_edit"/>
    <property type="match status" value="1"/>
</dbReference>
<evidence type="ECO:0000313" key="12">
    <source>
        <dbReference type="EMBL" id="MBN2909362.1"/>
    </source>
</evidence>
<reference evidence="12" key="1">
    <citation type="journal article" date="2024" name="Int. J. Syst. Evol. Microbiol.">
        <title>Polycladomyces zharkentensis sp. nov., a novel thermophilic cellulose- and starch-degrading member of the Bacillota from a geothermal aquifer in Kazakhstan.</title>
        <authorList>
            <person name="Mashzhan A."/>
            <person name="Kistaubayeva A."/>
            <person name="Javier-Lopez R."/>
            <person name="Bissenova U."/>
            <person name="Bissenbay A."/>
            <person name="Birkeland N.K."/>
        </authorList>
    </citation>
    <scope>NUCLEOTIDE SEQUENCE</scope>
    <source>
        <strain evidence="12">ZKZ2T</strain>
    </source>
</reference>
<dbReference type="SUPFAM" id="SSF55681">
    <property type="entry name" value="Class II aaRS and biotin synthetases"/>
    <property type="match status" value="1"/>
</dbReference>
<evidence type="ECO:0000256" key="2">
    <source>
        <dbReference type="ARBA" id="ARBA00011738"/>
    </source>
</evidence>
<dbReference type="InterPro" id="IPR036754">
    <property type="entry name" value="YbaK/aa-tRNA-synt-asso_dom_sf"/>
</dbReference>
<dbReference type="CDD" id="cd00779">
    <property type="entry name" value="ProRS_core_prok"/>
    <property type="match status" value="1"/>
</dbReference>
<comment type="domain">
    <text evidence="10">Consists of three domains: the N-terminal catalytic domain, the editing domain and the C-terminal anticodon-binding domain.</text>
</comment>
<evidence type="ECO:0000256" key="9">
    <source>
        <dbReference type="ARBA" id="ARBA00047671"/>
    </source>
</evidence>
<organism evidence="12 13">
    <name type="scientific">Polycladomyces zharkentensis</name>
    <dbReference type="NCBI Taxonomy" id="2807616"/>
    <lineage>
        <taxon>Bacteria</taxon>
        <taxon>Bacillati</taxon>
        <taxon>Bacillota</taxon>
        <taxon>Bacilli</taxon>
        <taxon>Bacillales</taxon>
        <taxon>Thermoactinomycetaceae</taxon>
        <taxon>Polycladomyces</taxon>
    </lineage>
</organism>
<dbReference type="NCBIfam" id="NF006625">
    <property type="entry name" value="PRK09194.1"/>
    <property type="match status" value="1"/>
</dbReference>
<comment type="subunit">
    <text evidence="2 10">Homodimer.</text>
</comment>
<comment type="catalytic activity">
    <reaction evidence="9 10">
        <text>tRNA(Pro) + L-proline + ATP = L-prolyl-tRNA(Pro) + AMP + diphosphate</text>
        <dbReference type="Rhea" id="RHEA:14305"/>
        <dbReference type="Rhea" id="RHEA-COMP:9700"/>
        <dbReference type="Rhea" id="RHEA-COMP:9702"/>
        <dbReference type="ChEBI" id="CHEBI:30616"/>
        <dbReference type="ChEBI" id="CHEBI:33019"/>
        <dbReference type="ChEBI" id="CHEBI:60039"/>
        <dbReference type="ChEBI" id="CHEBI:78442"/>
        <dbReference type="ChEBI" id="CHEBI:78532"/>
        <dbReference type="ChEBI" id="CHEBI:456215"/>
        <dbReference type="EC" id="6.1.1.15"/>
    </reaction>
</comment>
<dbReference type="NCBIfam" id="TIGR00409">
    <property type="entry name" value="proS_fam_II"/>
    <property type="match status" value="1"/>
</dbReference>
<evidence type="ECO:0000256" key="3">
    <source>
        <dbReference type="ARBA" id="ARBA00022490"/>
    </source>
</evidence>
<feature type="domain" description="Aminoacyl-transfer RNA synthetases class-II family profile" evidence="11">
    <location>
        <begin position="37"/>
        <end position="465"/>
    </location>
</feature>
<dbReference type="PANTHER" id="PTHR42753">
    <property type="entry name" value="MITOCHONDRIAL RIBOSOME PROTEIN L39/PROLYL-TRNA LIGASE FAMILY MEMBER"/>
    <property type="match status" value="1"/>
</dbReference>
<dbReference type="PIRSF" id="PIRSF001535">
    <property type="entry name" value="ProRS_1"/>
    <property type="match status" value="1"/>
</dbReference>
<dbReference type="InterPro" id="IPR036621">
    <property type="entry name" value="Anticodon-bd_dom_sf"/>
</dbReference>
<dbReference type="EC" id="6.1.1.15" evidence="10"/>
<dbReference type="CDD" id="cd00861">
    <property type="entry name" value="ProRS_anticodon_short"/>
    <property type="match status" value="1"/>
</dbReference>
<evidence type="ECO:0000256" key="8">
    <source>
        <dbReference type="ARBA" id="ARBA00023146"/>
    </source>
</evidence>
<evidence type="ECO:0000313" key="13">
    <source>
        <dbReference type="Proteomes" id="UP001177120"/>
    </source>
</evidence>
<dbReference type="RefSeq" id="WP_205494381.1">
    <property type="nucleotide sequence ID" value="NZ_JAFHAP010000008.1"/>
</dbReference>
<comment type="function">
    <text evidence="10">Catalyzes the attachment of proline to tRNA(Pro) in a two-step reaction: proline is first activated by ATP to form Pro-AMP and then transferred to the acceptor end of tRNA(Pro). As ProRS can inadvertently accommodate and process non-cognate amino acids such as alanine and cysteine, to avoid such errors it has two additional distinct editing activities against alanine. One activity is designated as 'pretransfer' editing and involves the tRNA(Pro)-independent hydrolysis of activated Ala-AMP. The other activity is designated 'posttransfer' editing and involves deacylation of mischarged Ala-tRNA(Pro). The misacylated Cys-tRNA(Pro) is not edited by ProRS.</text>
</comment>
<keyword evidence="6 10" id="KW-0067">ATP-binding</keyword>
<evidence type="ECO:0000256" key="5">
    <source>
        <dbReference type="ARBA" id="ARBA00022741"/>
    </source>
</evidence>
<evidence type="ECO:0000256" key="10">
    <source>
        <dbReference type="HAMAP-Rule" id="MF_01569"/>
    </source>
</evidence>
<comment type="caution">
    <text evidence="12">The sequence shown here is derived from an EMBL/GenBank/DDBJ whole genome shotgun (WGS) entry which is preliminary data.</text>
</comment>
<keyword evidence="8 10" id="KW-0030">Aminoacyl-tRNA synthetase</keyword>
<gene>
    <name evidence="10" type="primary">proS</name>
    <name evidence="12" type="ORF">JQC72_07470</name>
</gene>
<dbReference type="InterPro" id="IPR002314">
    <property type="entry name" value="aa-tRNA-synt_IIb"/>
</dbReference>
<dbReference type="SUPFAM" id="SSF52954">
    <property type="entry name" value="Class II aaRS ABD-related"/>
    <property type="match status" value="1"/>
</dbReference>
<dbReference type="EMBL" id="JAFHAP010000008">
    <property type="protein sequence ID" value="MBN2909362.1"/>
    <property type="molecule type" value="Genomic_DNA"/>
</dbReference>
<dbReference type="SUPFAM" id="SSF55826">
    <property type="entry name" value="YbaK/ProRS associated domain"/>
    <property type="match status" value="1"/>
</dbReference>
<name>A0ABS2WII2_9BACL</name>
<evidence type="ECO:0000256" key="7">
    <source>
        <dbReference type="ARBA" id="ARBA00022917"/>
    </source>
</evidence>
<dbReference type="PROSITE" id="PS50862">
    <property type="entry name" value="AA_TRNA_LIGASE_II"/>
    <property type="match status" value="1"/>
</dbReference>
<evidence type="ECO:0000259" key="11">
    <source>
        <dbReference type="PROSITE" id="PS50862"/>
    </source>
</evidence>
<dbReference type="InterPro" id="IPR044140">
    <property type="entry name" value="ProRS_anticodon_short"/>
</dbReference>
<evidence type="ECO:0000256" key="4">
    <source>
        <dbReference type="ARBA" id="ARBA00022598"/>
    </source>
</evidence>
<dbReference type="PANTHER" id="PTHR42753:SF2">
    <property type="entry name" value="PROLINE--TRNA LIGASE"/>
    <property type="match status" value="1"/>
</dbReference>
<dbReference type="InterPro" id="IPR007214">
    <property type="entry name" value="YbaK/aa-tRNA-synth-assoc-dom"/>
</dbReference>